<dbReference type="InterPro" id="IPR027417">
    <property type="entry name" value="P-loop_NTPase"/>
</dbReference>
<organism evidence="6 7">
    <name type="scientific">Natranaerobius trueperi</name>
    <dbReference type="NCBI Taxonomy" id="759412"/>
    <lineage>
        <taxon>Bacteria</taxon>
        <taxon>Bacillati</taxon>
        <taxon>Bacillota</taxon>
        <taxon>Clostridia</taxon>
        <taxon>Natranaerobiales</taxon>
        <taxon>Natranaerobiaceae</taxon>
        <taxon>Natranaerobius</taxon>
    </lineage>
</organism>
<sequence length="255" mass="28568">MKVLTVVGITGSGKTTIIENIITELSKRRYHVGSVKEIHYELFAIDEEGTNTDRHNKAGADLVTARGYFETDILHKERLSMNDILKYYDHDYVVLEGVDDFYVPKIISAHTTQEIDAKLDETVFAISGRIANELDTYKGIPVINPVSDIERLVDIIEEKIFSVLPNLPEKCCGECEYSCKQLVAKILAGEKTREDCPIGQKEQVRLHIGGQEIDMVPFVQDILRNAVEGVVKELDGYNKNATISVTIGDNSDTTY</sequence>
<keyword evidence="7" id="KW-1185">Reference proteome</keyword>
<dbReference type="InterPro" id="IPR007202">
    <property type="entry name" value="4Fe-4S_dom"/>
</dbReference>
<feature type="domain" description="4Fe-4S" evidence="5">
    <location>
        <begin position="151"/>
        <end position="213"/>
    </location>
</feature>
<proteinExistence type="predicted"/>
<comment type="caution">
    <text evidence="6">The sequence shown here is derived from an EMBL/GenBank/DDBJ whole genome shotgun (WGS) entry which is preliminary data.</text>
</comment>
<evidence type="ECO:0000313" key="6">
    <source>
        <dbReference type="EMBL" id="OWZ83839.1"/>
    </source>
</evidence>
<reference evidence="6 7" key="1">
    <citation type="submission" date="2017-06" db="EMBL/GenBank/DDBJ databases">
        <title>Draft Genome Sequence of Natranaerobius trueperi halophilic, alkalithermophilic bacteria from soda lakes.</title>
        <authorList>
            <person name="Zhao B."/>
        </authorList>
    </citation>
    <scope>NUCLEOTIDE SEQUENCE [LARGE SCALE GENOMIC DNA]</scope>
    <source>
        <strain evidence="6 7">DSM 18760</strain>
    </source>
</reference>
<dbReference type="Gene3D" id="3.40.50.300">
    <property type="entry name" value="P-loop containing nucleotide triphosphate hydrolases"/>
    <property type="match status" value="1"/>
</dbReference>
<evidence type="ECO:0000256" key="2">
    <source>
        <dbReference type="ARBA" id="ARBA00022723"/>
    </source>
</evidence>
<keyword evidence="3" id="KW-0408">Iron</keyword>
<dbReference type="PANTHER" id="PTHR40072">
    <property type="entry name" value="MOLYBDOPTERIN-GUANINE DINUCLEOTIDE BIOSYNTHESIS ADAPTER PROTEIN-RELATED"/>
    <property type="match status" value="1"/>
</dbReference>
<evidence type="ECO:0000313" key="7">
    <source>
        <dbReference type="Proteomes" id="UP000214588"/>
    </source>
</evidence>
<evidence type="ECO:0000256" key="3">
    <source>
        <dbReference type="ARBA" id="ARBA00023004"/>
    </source>
</evidence>
<dbReference type="Gene3D" id="1.10.15.40">
    <property type="entry name" value="Electron transport complex subunit B, putative Fe-S cluster"/>
    <property type="match status" value="1"/>
</dbReference>
<dbReference type="GO" id="GO:0005525">
    <property type="term" value="F:GTP binding"/>
    <property type="evidence" value="ECO:0007669"/>
    <property type="project" value="InterPro"/>
</dbReference>
<gene>
    <name evidence="6" type="ORF">CDO51_06280</name>
</gene>
<dbReference type="AlphaFoldDB" id="A0A226C064"/>
<dbReference type="Pfam" id="PF03205">
    <property type="entry name" value="MobB"/>
    <property type="match status" value="1"/>
</dbReference>
<dbReference type="EMBL" id="NIQC01000011">
    <property type="protein sequence ID" value="OWZ83839.1"/>
    <property type="molecule type" value="Genomic_DNA"/>
</dbReference>
<dbReference type="PROSITE" id="PS51656">
    <property type="entry name" value="4FE4S"/>
    <property type="match status" value="1"/>
</dbReference>
<dbReference type="GO" id="GO:0006777">
    <property type="term" value="P:Mo-molybdopterin cofactor biosynthetic process"/>
    <property type="evidence" value="ECO:0007669"/>
    <property type="project" value="InterPro"/>
</dbReference>
<dbReference type="RefSeq" id="WP_089023446.1">
    <property type="nucleotide sequence ID" value="NZ_NIQC01000011.1"/>
</dbReference>
<accession>A0A226C064</accession>
<protein>
    <submittedName>
        <fullName evidence="6">Molybdopterin-guanine dinucleotide biosynthesis protein</fullName>
    </submittedName>
</protein>
<dbReference type="InterPro" id="IPR004435">
    <property type="entry name" value="MobB_dom"/>
</dbReference>
<dbReference type="OrthoDB" id="9786803at2"/>
<dbReference type="Pfam" id="PF04060">
    <property type="entry name" value="FeS"/>
    <property type="match status" value="1"/>
</dbReference>
<keyword evidence="4" id="KW-0411">Iron-sulfur</keyword>
<evidence type="ECO:0000256" key="1">
    <source>
        <dbReference type="ARBA" id="ARBA00022485"/>
    </source>
</evidence>
<keyword evidence="2" id="KW-0479">Metal-binding</keyword>
<name>A0A226C064_9FIRM</name>
<dbReference type="PANTHER" id="PTHR40072:SF1">
    <property type="entry name" value="MOLYBDOPTERIN-GUANINE DINUCLEOTIDE BIOSYNTHESIS ADAPTER PROTEIN"/>
    <property type="match status" value="1"/>
</dbReference>
<dbReference type="GO" id="GO:0051539">
    <property type="term" value="F:4 iron, 4 sulfur cluster binding"/>
    <property type="evidence" value="ECO:0007669"/>
    <property type="project" value="UniProtKB-KW"/>
</dbReference>
<dbReference type="GO" id="GO:0046872">
    <property type="term" value="F:metal ion binding"/>
    <property type="evidence" value="ECO:0007669"/>
    <property type="project" value="UniProtKB-KW"/>
</dbReference>
<keyword evidence="1" id="KW-0004">4Fe-4S</keyword>
<evidence type="ECO:0000256" key="4">
    <source>
        <dbReference type="ARBA" id="ARBA00023014"/>
    </source>
</evidence>
<dbReference type="Proteomes" id="UP000214588">
    <property type="component" value="Unassembled WGS sequence"/>
</dbReference>
<dbReference type="SUPFAM" id="SSF52540">
    <property type="entry name" value="P-loop containing nucleoside triphosphate hydrolases"/>
    <property type="match status" value="1"/>
</dbReference>
<evidence type="ECO:0000259" key="5">
    <source>
        <dbReference type="PROSITE" id="PS51656"/>
    </source>
</evidence>
<dbReference type="InterPro" id="IPR052539">
    <property type="entry name" value="MGD_biosynthesis_adapter"/>
</dbReference>